<comment type="similarity">
    <text evidence="1">Belongs to the peptidase S1 family.</text>
</comment>
<keyword evidence="3" id="KW-0378">Hydrolase</keyword>
<dbReference type="Pfam" id="PF00089">
    <property type="entry name" value="Trypsin"/>
    <property type="match status" value="3"/>
</dbReference>
<evidence type="ECO:0000259" key="6">
    <source>
        <dbReference type="PROSITE" id="PS50240"/>
    </source>
</evidence>
<keyword evidence="3" id="KW-0645">Protease</keyword>
<dbReference type="InterPro" id="IPR001254">
    <property type="entry name" value="Trypsin_dom"/>
</dbReference>
<dbReference type="CDD" id="cd00190">
    <property type="entry name" value="Tryp_SPc"/>
    <property type="match status" value="2"/>
</dbReference>
<dbReference type="PANTHER" id="PTHR24276">
    <property type="entry name" value="POLYSERASE-RELATED"/>
    <property type="match status" value="1"/>
</dbReference>
<dbReference type="PANTHER" id="PTHR24276:SF98">
    <property type="entry name" value="FI18310P1-RELATED"/>
    <property type="match status" value="1"/>
</dbReference>
<evidence type="ECO:0000256" key="2">
    <source>
        <dbReference type="ARBA" id="ARBA00023157"/>
    </source>
</evidence>
<dbReference type="Proteomes" id="UP001190700">
    <property type="component" value="Unassembled WGS sequence"/>
</dbReference>
<dbReference type="GO" id="GO:0004252">
    <property type="term" value="F:serine-type endopeptidase activity"/>
    <property type="evidence" value="ECO:0007669"/>
    <property type="project" value="InterPro"/>
</dbReference>
<evidence type="ECO:0000313" key="7">
    <source>
        <dbReference type="EMBL" id="KAK3269609.1"/>
    </source>
</evidence>
<dbReference type="Gene3D" id="2.40.10.10">
    <property type="entry name" value="Trypsin-like serine proteases"/>
    <property type="match status" value="2"/>
</dbReference>
<dbReference type="PROSITE" id="PS00134">
    <property type="entry name" value="TRYPSIN_HIS"/>
    <property type="match status" value="2"/>
</dbReference>
<comment type="caution">
    <text evidence="7">The sequence shown here is derived from an EMBL/GenBank/DDBJ whole genome shotgun (WGS) entry which is preliminary data.</text>
</comment>
<dbReference type="SMART" id="SM00020">
    <property type="entry name" value="Tryp_SPc"/>
    <property type="match status" value="2"/>
</dbReference>
<dbReference type="InterPro" id="IPR050430">
    <property type="entry name" value="Peptidase_S1"/>
</dbReference>
<dbReference type="AlphaFoldDB" id="A0AAE0G104"/>
<dbReference type="InterPro" id="IPR009003">
    <property type="entry name" value="Peptidase_S1_PA"/>
</dbReference>
<evidence type="ECO:0000256" key="3">
    <source>
        <dbReference type="RuleBase" id="RU363034"/>
    </source>
</evidence>
<accession>A0AAE0G104</accession>
<organism evidence="7 8">
    <name type="scientific">Cymbomonas tetramitiformis</name>
    <dbReference type="NCBI Taxonomy" id="36881"/>
    <lineage>
        <taxon>Eukaryota</taxon>
        <taxon>Viridiplantae</taxon>
        <taxon>Chlorophyta</taxon>
        <taxon>Pyramimonadophyceae</taxon>
        <taxon>Pyramimonadales</taxon>
        <taxon>Pyramimonadaceae</taxon>
        <taxon>Cymbomonas</taxon>
    </lineage>
</organism>
<dbReference type="InterPro" id="IPR001314">
    <property type="entry name" value="Peptidase_S1A"/>
</dbReference>
<feature type="region of interest" description="Disordered" evidence="4">
    <location>
        <begin position="621"/>
        <end position="706"/>
    </location>
</feature>
<feature type="chain" id="PRO_5042107113" description="Peptidase S1 domain-containing protein" evidence="5">
    <location>
        <begin position="30"/>
        <end position="978"/>
    </location>
</feature>
<gene>
    <name evidence="7" type="ORF">CYMTET_21957</name>
</gene>
<protein>
    <recommendedName>
        <fullName evidence="6">Peptidase S1 domain-containing protein</fullName>
    </recommendedName>
</protein>
<name>A0AAE0G104_9CHLO</name>
<feature type="domain" description="Peptidase S1" evidence="6">
    <location>
        <begin position="161"/>
        <end position="389"/>
    </location>
</feature>
<dbReference type="EMBL" id="LGRX02010836">
    <property type="protein sequence ID" value="KAK3269609.1"/>
    <property type="molecule type" value="Genomic_DNA"/>
</dbReference>
<dbReference type="PRINTS" id="PR00722">
    <property type="entry name" value="CHYMOTRYPSIN"/>
</dbReference>
<evidence type="ECO:0000313" key="8">
    <source>
        <dbReference type="Proteomes" id="UP001190700"/>
    </source>
</evidence>
<evidence type="ECO:0000256" key="4">
    <source>
        <dbReference type="SAM" id="MobiDB-lite"/>
    </source>
</evidence>
<dbReference type="SUPFAM" id="SSF50494">
    <property type="entry name" value="Trypsin-like serine proteases"/>
    <property type="match status" value="2"/>
</dbReference>
<proteinExistence type="inferred from homology"/>
<keyword evidence="5" id="KW-0732">Signal</keyword>
<dbReference type="InterPro" id="IPR033116">
    <property type="entry name" value="TRYPSIN_SER"/>
</dbReference>
<dbReference type="PROSITE" id="PS00135">
    <property type="entry name" value="TRYPSIN_SER"/>
    <property type="match status" value="1"/>
</dbReference>
<dbReference type="InterPro" id="IPR043504">
    <property type="entry name" value="Peptidase_S1_PA_chymotrypsin"/>
</dbReference>
<evidence type="ECO:0000256" key="1">
    <source>
        <dbReference type="ARBA" id="ARBA00007664"/>
    </source>
</evidence>
<keyword evidence="2" id="KW-1015">Disulfide bond</keyword>
<evidence type="ECO:0000256" key="5">
    <source>
        <dbReference type="SAM" id="SignalP"/>
    </source>
</evidence>
<feature type="domain" description="Peptidase S1" evidence="6">
    <location>
        <begin position="701"/>
        <end position="978"/>
    </location>
</feature>
<dbReference type="PROSITE" id="PS50240">
    <property type="entry name" value="TRYPSIN_DOM"/>
    <property type="match status" value="2"/>
</dbReference>
<keyword evidence="8" id="KW-1185">Reference proteome</keyword>
<reference evidence="7 8" key="1">
    <citation type="journal article" date="2015" name="Genome Biol. Evol.">
        <title>Comparative Genomics of a Bacterivorous Green Alga Reveals Evolutionary Causalities and Consequences of Phago-Mixotrophic Mode of Nutrition.</title>
        <authorList>
            <person name="Burns J.A."/>
            <person name="Paasch A."/>
            <person name="Narechania A."/>
            <person name="Kim E."/>
        </authorList>
    </citation>
    <scope>NUCLEOTIDE SEQUENCE [LARGE SCALE GENOMIC DNA]</scope>
    <source>
        <strain evidence="7 8">PLY_AMNH</strain>
    </source>
</reference>
<dbReference type="InterPro" id="IPR018114">
    <property type="entry name" value="TRYPSIN_HIS"/>
</dbReference>
<sequence length="978" mass="102002">MPFSRKKYLRLCHVLYCILLLSLQRGVSTDSEDCSHLAIFLITDEYPSETSWDLFFESELLASGTTEGYEQDICAPGTYEFVIYDSYGDGICTTYGFGSYTIVVDGHAVHMGAWFTTEDRVSFTIPGSWDVDPCLPASYQSGRMTSQKTAQTKADTVGARIVGGSEASTREYPFVVSLQTAAHSHFCGGSLIAPGWVLTAAHCVEGWPSGNCYAPSDLHHVDIGRHSLSADDACVEELPVVAVYSHSSYSSISFAYDFAVLQLGGAGSTYPSIALYDPTNRGNGASLDDAGDPADVIGWGSLSSGGSYPDALQEATVNIISSGDCASMYPSESIGSYSLCAMVSGGGVDSCQGDSGGPLFAMSADGSTAEALLGVVSWGYDSNPETISWELTGPFGDVIASGGGLSEAECGTTRSNINDFSSRAAMESNGWAFAWDDDYDFLALPDSTYCSGVASTSFCGFQHPGAGAISLALSGAGSATIDFGNSWASGLVTLYMNGTQVAVAEGSTPSRVATFEFQSGDELVLVEDPMAVIVINHIDFSCSGGDVRVCTAGTYVLTVRDSSGSGMCGGGIGSYAVSLDGAVVGSGASFGSQDTVAFAVPSEWDVGTCIPEAYRSRSSDVGAAGAAMPSSPGPAATRKANSSLPRGHGPKSRSRSRLPVSKHELDRPQPHFGRGGSAEEAVKRALPGGEAGRSSSTAGRIVGGSPASTREYPFMVSLQTSNHWHFCGGSLIAPGWVLTAAHCVDEGWPNNYVACEETCSWSGDSECDDGGSGASYEVCELGTDCSDCGPRDVTFTCTESLHHVDIGRHSLAAEDSCVEEISVAAVHRHPAYDASSLAYDFAVLQLGGGSTYPPITLYDPMERSDGEALDDVGDPVEIIGWGTLSYEGSSPDTLQEATVNIISSGDCASMYGTGYSIGSYSLCAMVSGGGVDTCQGDSGALPTPLPPRSALTRDKFEFEFLACLGKTSTNPPITAWHV</sequence>
<feature type="compositionally biased region" description="Low complexity" evidence="4">
    <location>
        <begin position="622"/>
        <end position="636"/>
    </location>
</feature>
<dbReference type="GO" id="GO:0006508">
    <property type="term" value="P:proteolysis"/>
    <property type="evidence" value="ECO:0007669"/>
    <property type="project" value="UniProtKB-KW"/>
</dbReference>
<feature type="signal peptide" evidence="5">
    <location>
        <begin position="1"/>
        <end position="29"/>
    </location>
</feature>
<keyword evidence="3" id="KW-0720">Serine protease</keyword>